<name>Q2S7M7_HAHCH</name>
<dbReference type="Proteomes" id="UP000000238">
    <property type="component" value="Chromosome"/>
</dbReference>
<dbReference type="STRING" id="349521.HCH_06720"/>
<dbReference type="HOGENOM" id="CLU_1728810_0_0_6"/>
<gene>
    <name evidence="4" type="ordered locus">HCH_06720</name>
</gene>
<dbReference type="RefSeq" id="WP_011400399.1">
    <property type="nucleotide sequence ID" value="NC_007645.1"/>
</dbReference>
<evidence type="ECO:0000313" key="4">
    <source>
        <dbReference type="EMBL" id="ABC33347.1"/>
    </source>
</evidence>
<organism evidence="4 5">
    <name type="scientific">Hahella chejuensis (strain KCTC 2396)</name>
    <dbReference type="NCBI Taxonomy" id="349521"/>
    <lineage>
        <taxon>Bacteria</taxon>
        <taxon>Pseudomonadati</taxon>
        <taxon>Pseudomonadota</taxon>
        <taxon>Gammaproteobacteria</taxon>
        <taxon>Oceanospirillales</taxon>
        <taxon>Hahellaceae</taxon>
        <taxon>Hahella</taxon>
    </lineage>
</organism>
<dbReference type="OrthoDB" id="5766008at2"/>
<dbReference type="AlphaFoldDB" id="Q2S7M7"/>
<evidence type="ECO:0000259" key="3">
    <source>
        <dbReference type="Pfam" id="PF13511"/>
    </source>
</evidence>
<reference evidence="4 5" key="1">
    <citation type="journal article" date="2005" name="Nucleic Acids Res.">
        <title>Genomic blueprint of Hahella chejuensis, a marine microbe producing an algicidal agent.</title>
        <authorList>
            <person name="Jeong H."/>
            <person name="Yim J.H."/>
            <person name="Lee C."/>
            <person name="Choi S.-H."/>
            <person name="Park Y.K."/>
            <person name="Yoon S.H."/>
            <person name="Hur C.-G."/>
            <person name="Kang H.-Y."/>
            <person name="Kim D."/>
            <person name="Lee H.H."/>
            <person name="Park K.H."/>
            <person name="Park S.-H."/>
            <person name="Park H.-S."/>
            <person name="Lee H.K."/>
            <person name="Oh T.K."/>
            <person name="Kim J.F."/>
        </authorList>
    </citation>
    <scope>NUCLEOTIDE SEQUENCE [LARGE SCALE GENOMIC DNA]</scope>
    <source>
        <strain evidence="4 5">KCTC 2396</strain>
    </source>
</reference>
<feature type="region of interest" description="Disordered" evidence="1">
    <location>
        <begin position="33"/>
        <end position="64"/>
    </location>
</feature>
<evidence type="ECO:0000256" key="2">
    <source>
        <dbReference type="SAM" id="SignalP"/>
    </source>
</evidence>
<proteinExistence type="predicted"/>
<dbReference type="eggNOG" id="ENOG5030TIH">
    <property type="taxonomic scope" value="Bacteria"/>
</dbReference>
<sequence length="151" mass="16676">MRKLAVVFLLLSGMAEAGIYKCTDASGNMTFSDRPCPGQKQEQIKKDAASVDTDDEGSASGEALGSDFCSKSISNGKDWLSSMRDVARKNLNSGHMTQAQYDQGMPELKRIEGKLTQRECSQAQGKQRQFFECLNDASNHIAQCMSTYRPY</sequence>
<dbReference type="EMBL" id="CP000155">
    <property type="protein sequence ID" value="ABC33347.1"/>
    <property type="molecule type" value="Genomic_DNA"/>
</dbReference>
<dbReference type="KEGG" id="hch:HCH_06720"/>
<dbReference type="Pfam" id="PF13511">
    <property type="entry name" value="DUF4124"/>
    <property type="match status" value="1"/>
</dbReference>
<keyword evidence="2" id="KW-0732">Signal</keyword>
<keyword evidence="5" id="KW-1185">Reference proteome</keyword>
<protein>
    <recommendedName>
        <fullName evidence="3">DUF4124 domain-containing protein</fullName>
    </recommendedName>
</protein>
<evidence type="ECO:0000313" key="5">
    <source>
        <dbReference type="Proteomes" id="UP000000238"/>
    </source>
</evidence>
<feature type="domain" description="DUF4124" evidence="3">
    <location>
        <begin position="8"/>
        <end position="50"/>
    </location>
</feature>
<evidence type="ECO:0000256" key="1">
    <source>
        <dbReference type="SAM" id="MobiDB-lite"/>
    </source>
</evidence>
<accession>Q2S7M7</accession>
<feature type="chain" id="PRO_5004214854" description="DUF4124 domain-containing protein" evidence="2">
    <location>
        <begin position="18"/>
        <end position="151"/>
    </location>
</feature>
<feature type="signal peptide" evidence="2">
    <location>
        <begin position="1"/>
        <end position="17"/>
    </location>
</feature>
<dbReference type="InterPro" id="IPR025392">
    <property type="entry name" value="DUF4124"/>
</dbReference>